<gene>
    <name evidence="2" type="ORF">C7S16_6054</name>
</gene>
<feature type="region of interest" description="Disordered" evidence="1">
    <location>
        <begin position="18"/>
        <end position="43"/>
    </location>
</feature>
<evidence type="ECO:0000313" key="2">
    <source>
        <dbReference type="EMBL" id="MDW9252712.1"/>
    </source>
</evidence>
<sequence length="43" mass="4955">MWGLLSVRVEFGRVDRAARRGARRTGCPQRRDGRRCADVSDHK</sequence>
<protein>
    <submittedName>
        <fullName evidence="2">Uncharacterized protein</fullName>
    </submittedName>
</protein>
<evidence type="ECO:0000313" key="3">
    <source>
        <dbReference type="Proteomes" id="UP001272137"/>
    </source>
</evidence>
<reference evidence="2" key="1">
    <citation type="submission" date="2018-08" db="EMBL/GenBank/DDBJ databases">
        <title>Identification of Burkholderia cepacia strains that express a Burkholderia pseudomallei-like capsular polysaccharide.</title>
        <authorList>
            <person name="Burtnick M.N."/>
            <person name="Vongsouvath M."/>
            <person name="Newton P."/>
            <person name="Wuthiekanun V."/>
            <person name="Limmathurotsakul D."/>
            <person name="Brett P.J."/>
            <person name="Chantratita N."/>
            <person name="Dance D.A."/>
        </authorList>
    </citation>
    <scope>NUCLEOTIDE SEQUENCE</scope>
    <source>
        <strain evidence="2">SBXCC001</strain>
    </source>
</reference>
<evidence type="ECO:0000256" key="1">
    <source>
        <dbReference type="SAM" id="MobiDB-lite"/>
    </source>
</evidence>
<name>A0AAW9CQK6_BURTH</name>
<feature type="compositionally biased region" description="Basic and acidic residues" evidence="1">
    <location>
        <begin position="29"/>
        <end position="43"/>
    </location>
</feature>
<dbReference type="EMBL" id="QXCT01000001">
    <property type="protein sequence ID" value="MDW9252712.1"/>
    <property type="molecule type" value="Genomic_DNA"/>
</dbReference>
<comment type="caution">
    <text evidence="2">The sequence shown here is derived from an EMBL/GenBank/DDBJ whole genome shotgun (WGS) entry which is preliminary data.</text>
</comment>
<organism evidence="2 3">
    <name type="scientific">Burkholderia thailandensis</name>
    <dbReference type="NCBI Taxonomy" id="57975"/>
    <lineage>
        <taxon>Bacteria</taxon>
        <taxon>Pseudomonadati</taxon>
        <taxon>Pseudomonadota</taxon>
        <taxon>Betaproteobacteria</taxon>
        <taxon>Burkholderiales</taxon>
        <taxon>Burkholderiaceae</taxon>
        <taxon>Burkholderia</taxon>
        <taxon>pseudomallei group</taxon>
    </lineage>
</organism>
<proteinExistence type="predicted"/>
<dbReference type="Proteomes" id="UP001272137">
    <property type="component" value="Unassembled WGS sequence"/>
</dbReference>
<dbReference type="AlphaFoldDB" id="A0AAW9CQK6"/>
<accession>A0AAW9CQK6</accession>